<protein>
    <recommendedName>
        <fullName evidence="6">Glycosyltransferase 2-like domain-containing protein</fullName>
    </recommendedName>
</protein>
<comment type="caution">
    <text evidence="4">The sequence shown here is derived from an EMBL/GenBank/DDBJ whole genome shotgun (WGS) entry which is preliminary data.</text>
</comment>
<dbReference type="PANTHER" id="PTHR43179:SF7">
    <property type="entry name" value="RHAMNOSYLTRANSFERASE WBBL"/>
    <property type="match status" value="1"/>
</dbReference>
<evidence type="ECO:0008006" key="6">
    <source>
        <dbReference type="Google" id="ProtNLM"/>
    </source>
</evidence>
<evidence type="ECO:0000313" key="4">
    <source>
        <dbReference type="EMBL" id="PCJ28243.1"/>
    </source>
</evidence>
<keyword evidence="1" id="KW-0175">Coiled coil</keyword>
<dbReference type="InterPro" id="IPR001296">
    <property type="entry name" value="Glyco_trans_1"/>
</dbReference>
<sequence length="1422" mass="160545">MPTESSVDNNNPLVSVICRTIGRCELQQALQSISVQTYPNLEIILVNAAESTLDNIQSWAGNITTAVISPGHTLKRSEAANAGLQAANGHWLMFLDDDDWVAEDHVKNLVDFLQGQSEVSAAYSSTQKTDSHGEIADGVFDIDFDPLLLMRDNYIPIHAMVFAKSLIDKGCRFDEAFNIYEDWDFWLQLNQFTAFKHIHKLTAFYRGGGDFDTTIESEQVRYQSEHSLGQGRAAVFDKWLTRWNGDDINQLLGHVDQSIEVSELEHQIRRVSAEARLEKERTASQIGKLKHEIDTYKQQLAQTKTDYTQLLLNHQELDAGVKEILNSFSWKITKPYRFVGIRLRKYLRGSSAQPAISSKEGLTDVAINACDLVLKIESPEEKSDPAIDALNIRGWLFSPSGIESIRIKIDSSSYPLPKEAERSFELLANSKSREEAARIGFNFKLALPDLSPGEHILTIEARDHASNESIQSIPFVFLDSISVYQNWIKNSRPSKETSHKQLIESENLQNPPVINLILYAHASTESIDDRLLNTIKSLLTQTYKHWRCYLLGTENLNNYGKMTELDSERIQCVDDLSQAVLLSVGSPGFTGFVELGETFTDSALWDFVADKQEQAEVIYFDHDIREANGRRVRPVFTFSWSSDHLMSSNYVGGIYFIANNFLSEKWPNLPTSELFFKTLAWRYELLLCLTGLSSQIQRIPKILWSGFPLSDTASLELFEDESERVRKYLGWKAAAVDIISFPEHKTRHIKWRTEESPMVSIVIPTTGNLKFVKPCIESIRDKTEYQNFEIIVLDNGRGAHPQGIDYIANLQDPTIKLIECDQAFNWSRLNNIGVEHSKGELLLFLNDDIEVLNTDWLGELVRQAVRSDVGVVGSLLLYPNGAIQHAGVFLVDHGGGARHLFHKIVPDSGNYQNLDLVVRETSAVTGACMMIDREKFIALGKFDENLPIAGNDIDLCLRAIDSGYRNVWTPYSKLIHHESVSRKNTPILKDEQRMWKNWGHYFEKGDPYYNPNLSLQSEDCSLREYDLQSDDVSKSSIFQVQDKSQAGVEDVGVNLIAYIRAEMGVGEAARGNANALNAANIPFGILNIEDGNPSRMDNLRWHHKETLLPEYDINLIHINADHIPNALADLGEHCVANKYNIGYWAWELPEFPDKWLSSFEHLDEIWTPSTFVNDAISMKSPVPVITIPHAIELTSKFLLSKKDLGLPENRFLFLCMFDTHSVNERKNPAGAITAFMRAFEKNDTSTALIIKVNNVDENTLNELEETIADYSNIIILGKHLDRDSVDSLLINIDCFLSLHRAEGFGLGPAEAMFLGKVALLTNWSGNLQYMTDSNCLRVNYQLKKLEKDFGPYEAGQIWAQPDYEHAAELMRKLVSDPALAKSIGENARNTIQTNFSAKAIGSQMKKRLSSIQRIIAARSPNS</sequence>
<proteinExistence type="predicted"/>
<dbReference type="Pfam" id="PF00535">
    <property type="entry name" value="Glycos_transf_2"/>
    <property type="match status" value="2"/>
</dbReference>
<dbReference type="CDD" id="cd03801">
    <property type="entry name" value="GT4_PimA-like"/>
    <property type="match status" value="1"/>
</dbReference>
<dbReference type="Pfam" id="PF00534">
    <property type="entry name" value="Glycos_transf_1"/>
    <property type="match status" value="1"/>
</dbReference>
<feature type="domain" description="Glycosyltransferase 2-like" evidence="3">
    <location>
        <begin position="760"/>
        <end position="880"/>
    </location>
</feature>
<feature type="domain" description="Glycosyltransferase 2-like" evidence="3">
    <location>
        <begin position="25"/>
        <end position="118"/>
    </location>
</feature>
<dbReference type="PANTHER" id="PTHR43179">
    <property type="entry name" value="RHAMNOSYLTRANSFERASE WBBL"/>
    <property type="match status" value="1"/>
</dbReference>
<dbReference type="CDD" id="cd04186">
    <property type="entry name" value="GT_2_like_c"/>
    <property type="match status" value="1"/>
</dbReference>
<feature type="coiled-coil region" evidence="1">
    <location>
        <begin position="261"/>
        <end position="306"/>
    </location>
</feature>
<dbReference type="SUPFAM" id="SSF53756">
    <property type="entry name" value="UDP-Glycosyltransferase/glycogen phosphorylase"/>
    <property type="match status" value="1"/>
</dbReference>
<name>A0A2A5B9L0_9GAMM</name>
<reference evidence="5" key="1">
    <citation type="submission" date="2017-08" db="EMBL/GenBank/DDBJ databases">
        <title>A dynamic microbial community with high functional redundancy inhabits the cold, oxic subseafloor aquifer.</title>
        <authorList>
            <person name="Tully B.J."/>
            <person name="Wheat C.G."/>
            <person name="Glazer B.T."/>
            <person name="Huber J.A."/>
        </authorList>
    </citation>
    <scope>NUCLEOTIDE SEQUENCE [LARGE SCALE GENOMIC DNA]</scope>
</reference>
<dbReference type="EMBL" id="NVVJ01000003">
    <property type="protein sequence ID" value="PCJ28243.1"/>
    <property type="molecule type" value="Genomic_DNA"/>
</dbReference>
<gene>
    <name evidence="4" type="ORF">COA96_01680</name>
</gene>
<accession>A0A2A5B9L0</accession>
<dbReference type="SUPFAM" id="SSF53448">
    <property type="entry name" value="Nucleotide-diphospho-sugar transferases"/>
    <property type="match status" value="2"/>
</dbReference>
<evidence type="ECO:0000256" key="1">
    <source>
        <dbReference type="SAM" id="Coils"/>
    </source>
</evidence>
<dbReference type="Gene3D" id="3.90.550.10">
    <property type="entry name" value="Spore Coat Polysaccharide Biosynthesis Protein SpsA, Chain A"/>
    <property type="match status" value="2"/>
</dbReference>
<evidence type="ECO:0000313" key="5">
    <source>
        <dbReference type="Proteomes" id="UP000218327"/>
    </source>
</evidence>
<dbReference type="Gene3D" id="3.40.50.2000">
    <property type="entry name" value="Glycogen Phosphorylase B"/>
    <property type="match status" value="1"/>
</dbReference>
<dbReference type="Proteomes" id="UP000218327">
    <property type="component" value="Unassembled WGS sequence"/>
</dbReference>
<evidence type="ECO:0000259" key="3">
    <source>
        <dbReference type="Pfam" id="PF00535"/>
    </source>
</evidence>
<feature type="domain" description="Glycosyl transferase family 1" evidence="2">
    <location>
        <begin position="1204"/>
        <end position="1389"/>
    </location>
</feature>
<organism evidence="4 5">
    <name type="scientific">SAR86 cluster bacterium</name>
    <dbReference type="NCBI Taxonomy" id="2030880"/>
    <lineage>
        <taxon>Bacteria</taxon>
        <taxon>Pseudomonadati</taxon>
        <taxon>Pseudomonadota</taxon>
        <taxon>Gammaproteobacteria</taxon>
        <taxon>SAR86 cluster</taxon>
    </lineage>
</organism>
<evidence type="ECO:0000259" key="2">
    <source>
        <dbReference type="Pfam" id="PF00534"/>
    </source>
</evidence>
<dbReference type="InterPro" id="IPR001173">
    <property type="entry name" value="Glyco_trans_2-like"/>
</dbReference>
<dbReference type="GO" id="GO:0016757">
    <property type="term" value="F:glycosyltransferase activity"/>
    <property type="evidence" value="ECO:0007669"/>
    <property type="project" value="UniProtKB-KW"/>
</dbReference>
<dbReference type="InterPro" id="IPR029044">
    <property type="entry name" value="Nucleotide-diphossugar_trans"/>
</dbReference>